<gene>
    <name evidence="4" type="ORF">MNBD_GAMMA18-411</name>
</gene>
<dbReference type="InterPro" id="IPR003346">
    <property type="entry name" value="Transposase_20"/>
</dbReference>
<proteinExistence type="predicted"/>
<dbReference type="AlphaFoldDB" id="A0A3B0Z0C9"/>
<dbReference type="InterPro" id="IPR002525">
    <property type="entry name" value="Transp_IS110-like_N"/>
</dbReference>
<feature type="domain" description="Transposase IS116/IS110/IS902 C-terminal" evidence="3">
    <location>
        <begin position="196"/>
        <end position="281"/>
    </location>
</feature>
<dbReference type="InterPro" id="IPR047650">
    <property type="entry name" value="Transpos_IS110"/>
</dbReference>
<dbReference type="GO" id="GO:0003677">
    <property type="term" value="F:DNA binding"/>
    <property type="evidence" value="ECO:0007669"/>
    <property type="project" value="InterPro"/>
</dbReference>
<dbReference type="GO" id="GO:0006313">
    <property type="term" value="P:DNA transposition"/>
    <property type="evidence" value="ECO:0007669"/>
    <property type="project" value="InterPro"/>
</dbReference>
<evidence type="ECO:0000313" key="4">
    <source>
        <dbReference type="EMBL" id="VAW86748.1"/>
    </source>
</evidence>
<sequence>MHVAGIDVGSKELVVSIRKQGRMGKARTFENTPVGQRDILKALTRAGVERVCLEATGTYHLDLAVHVAPQLPLMVVNPRAAKRHAEALMCRTKTDPVDASVLSDYAERMPFVPWQPPAAEVITIRACSRRLAALTHQRTQAKNQLHAWAATTTTPAFIIKDVQLTIRQLDQQIEQLKEKTLEIIVEDDFLSSVLKLFVTVKGIAETSAIQLMGELLVLDPSMTHRQWVAMAGLDPRHYQSGTSVNKRARISKAGNRYLRMALYMPALSAARHDPYVRGFYQHLVEDNGLKKIQAVCAVMRKLLHALHGMLKNMTAFDNTRFYRLPVTSSE</sequence>
<evidence type="ECO:0000259" key="3">
    <source>
        <dbReference type="Pfam" id="PF02371"/>
    </source>
</evidence>
<keyword evidence="1" id="KW-0175">Coiled coil</keyword>
<feature type="domain" description="Transposase IS110-like N-terminal" evidence="2">
    <location>
        <begin position="4"/>
        <end position="147"/>
    </location>
</feature>
<protein>
    <submittedName>
        <fullName evidence="4">Uncharacterized protein</fullName>
    </submittedName>
</protein>
<evidence type="ECO:0000259" key="2">
    <source>
        <dbReference type="Pfam" id="PF01548"/>
    </source>
</evidence>
<reference evidence="4" key="1">
    <citation type="submission" date="2018-06" db="EMBL/GenBank/DDBJ databases">
        <authorList>
            <person name="Zhirakovskaya E."/>
        </authorList>
    </citation>
    <scope>NUCLEOTIDE SEQUENCE</scope>
</reference>
<dbReference type="Pfam" id="PF01548">
    <property type="entry name" value="DEDD_Tnp_IS110"/>
    <property type="match status" value="1"/>
</dbReference>
<dbReference type="PANTHER" id="PTHR33055">
    <property type="entry name" value="TRANSPOSASE FOR INSERTION SEQUENCE ELEMENT IS1111A"/>
    <property type="match status" value="1"/>
</dbReference>
<name>A0A3B0Z0C9_9ZZZZ</name>
<dbReference type="PANTHER" id="PTHR33055:SF3">
    <property type="entry name" value="PUTATIVE TRANSPOSASE FOR IS117-RELATED"/>
    <property type="match status" value="1"/>
</dbReference>
<dbReference type="EMBL" id="UOFP01000154">
    <property type="protein sequence ID" value="VAW86748.1"/>
    <property type="molecule type" value="Genomic_DNA"/>
</dbReference>
<accession>A0A3B0Z0C9</accession>
<dbReference type="NCBIfam" id="NF033542">
    <property type="entry name" value="transpos_IS110"/>
    <property type="match status" value="1"/>
</dbReference>
<evidence type="ECO:0000256" key="1">
    <source>
        <dbReference type="SAM" id="Coils"/>
    </source>
</evidence>
<dbReference type="GO" id="GO:0004803">
    <property type="term" value="F:transposase activity"/>
    <property type="evidence" value="ECO:0007669"/>
    <property type="project" value="InterPro"/>
</dbReference>
<feature type="coiled-coil region" evidence="1">
    <location>
        <begin position="124"/>
        <end position="186"/>
    </location>
</feature>
<organism evidence="4">
    <name type="scientific">hydrothermal vent metagenome</name>
    <dbReference type="NCBI Taxonomy" id="652676"/>
    <lineage>
        <taxon>unclassified sequences</taxon>
        <taxon>metagenomes</taxon>
        <taxon>ecological metagenomes</taxon>
    </lineage>
</organism>
<dbReference type="Pfam" id="PF02371">
    <property type="entry name" value="Transposase_20"/>
    <property type="match status" value="1"/>
</dbReference>